<sequence>MPRPRRTATKRTRLTEHVDDANASDLEPETRPKPTKRARRGKKSRAGLEKLVDMPLDFIYLLVCKLHPLDVLHMARTCRNLRGFFMSRNSERFWQAAAKNVEDLPQPPEGLSWPAYVAFMFSTVCHNCGKGGCDAMFWDCLVRYCSRCRDKLSVLHTTKYDAARTLEVAFPGANIPFPFDQVPLHFLIPVMETERRKFEGDGIMDCFKGHEGWDYSKLDLDRMRDALNQLPPEQICSFIETKAKKLCTLREQTPPLVQWKEDNKAARADERQNAQKMRYESIRTKLIELGWADELESVDALKLASHPLVMQPKPLTDRIWKNIKPQLVNFMVGLQQDRLCRERRSVIWSRLQTMRNAITAIMFLNEDGPSHYQIAIGIPRIQITLKLPSATVVTTESFSFLESELPAFDAKWKNDARGYLSSLIRAKVKIAKSTDPLSLAIASMFKCALCGNRLHYQTLLSHKCYRCPKPVFAERDYCKELIAESLVARRCVVHGFEDEVETLQRVYA</sequence>
<dbReference type="AlphaFoldDB" id="K5W939"/>
<dbReference type="EMBL" id="JH930472">
    <property type="protein sequence ID" value="EKM55720.1"/>
    <property type="molecule type" value="Genomic_DNA"/>
</dbReference>
<keyword evidence="3" id="KW-1185">Reference proteome</keyword>
<dbReference type="KEGG" id="pco:PHACADRAFT_195764"/>
<dbReference type="OrthoDB" id="2322499at2759"/>
<evidence type="ECO:0000313" key="2">
    <source>
        <dbReference type="EMBL" id="EKM55720.1"/>
    </source>
</evidence>
<proteinExistence type="predicted"/>
<gene>
    <name evidence="2" type="ORF">PHACADRAFT_195764</name>
</gene>
<evidence type="ECO:0000256" key="1">
    <source>
        <dbReference type="SAM" id="MobiDB-lite"/>
    </source>
</evidence>
<reference evidence="2 3" key="1">
    <citation type="journal article" date="2012" name="BMC Genomics">
        <title>Comparative genomics of the white-rot fungi, Phanerochaete carnosa and P. chrysosporium, to elucidate the genetic basis of the distinct wood types they colonize.</title>
        <authorList>
            <person name="Suzuki H."/>
            <person name="MacDonald J."/>
            <person name="Syed K."/>
            <person name="Salamov A."/>
            <person name="Hori C."/>
            <person name="Aerts A."/>
            <person name="Henrissat B."/>
            <person name="Wiebenga A."/>
            <person name="vanKuyk P.A."/>
            <person name="Barry K."/>
            <person name="Lindquist E."/>
            <person name="LaButti K."/>
            <person name="Lapidus A."/>
            <person name="Lucas S."/>
            <person name="Coutinho P."/>
            <person name="Gong Y."/>
            <person name="Samejima M."/>
            <person name="Mahadevan R."/>
            <person name="Abou-Zaid M."/>
            <person name="de Vries R.P."/>
            <person name="Igarashi K."/>
            <person name="Yadav J.S."/>
            <person name="Grigoriev I.V."/>
            <person name="Master E.R."/>
        </authorList>
    </citation>
    <scope>NUCLEOTIDE SEQUENCE [LARGE SCALE GENOMIC DNA]</scope>
    <source>
        <strain evidence="2 3">HHB-10118-sp</strain>
    </source>
</reference>
<dbReference type="GeneID" id="18911099"/>
<protein>
    <recommendedName>
        <fullName evidence="4">F-box domain-containing protein</fullName>
    </recommendedName>
</protein>
<dbReference type="HOGENOM" id="CLU_010790_2_3_1"/>
<evidence type="ECO:0000313" key="3">
    <source>
        <dbReference type="Proteomes" id="UP000008370"/>
    </source>
</evidence>
<dbReference type="InParanoid" id="K5W939"/>
<dbReference type="RefSeq" id="XP_007396039.1">
    <property type="nucleotide sequence ID" value="XM_007395977.1"/>
</dbReference>
<feature type="region of interest" description="Disordered" evidence="1">
    <location>
        <begin position="1"/>
        <end position="44"/>
    </location>
</feature>
<accession>K5W939</accession>
<evidence type="ECO:0008006" key="4">
    <source>
        <dbReference type="Google" id="ProtNLM"/>
    </source>
</evidence>
<dbReference type="Proteomes" id="UP000008370">
    <property type="component" value="Unassembled WGS sequence"/>
</dbReference>
<organism evidence="2 3">
    <name type="scientific">Phanerochaete carnosa (strain HHB-10118-sp)</name>
    <name type="common">White-rot fungus</name>
    <name type="synonym">Peniophora carnosa</name>
    <dbReference type="NCBI Taxonomy" id="650164"/>
    <lineage>
        <taxon>Eukaryota</taxon>
        <taxon>Fungi</taxon>
        <taxon>Dikarya</taxon>
        <taxon>Basidiomycota</taxon>
        <taxon>Agaricomycotina</taxon>
        <taxon>Agaricomycetes</taxon>
        <taxon>Polyporales</taxon>
        <taxon>Phanerochaetaceae</taxon>
        <taxon>Phanerochaete</taxon>
    </lineage>
</organism>
<feature type="compositionally biased region" description="Basic residues" evidence="1">
    <location>
        <begin position="1"/>
        <end position="12"/>
    </location>
</feature>
<feature type="compositionally biased region" description="Basic residues" evidence="1">
    <location>
        <begin position="33"/>
        <end position="44"/>
    </location>
</feature>
<name>K5W939_PHACS</name>